<sequence>MTKQTNFLPLGSIIVLKQTTQKLIIIARGMLVEENYYDYGAFLYPQGLIEDSLVYFNEDQISKIMFHGFTDDDDTLFISYIDDAIERRNSEIESKKDDDDGVKQATAVEAVEEEDLFASIRDLAD</sequence>
<dbReference type="KEGG" id="lpk:LACPI_1827"/>
<dbReference type="EMBL" id="LN774769">
    <property type="protein sequence ID" value="CEN29027.1"/>
    <property type="molecule type" value="Genomic_DNA"/>
</dbReference>
<dbReference type="AlphaFoldDB" id="A0A0D6DYJ3"/>
<evidence type="ECO:0000313" key="1">
    <source>
        <dbReference type="EMBL" id="CEN29027.1"/>
    </source>
</evidence>
<evidence type="ECO:0000313" key="2">
    <source>
        <dbReference type="Proteomes" id="UP000033166"/>
    </source>
</evidence>
<protein>
    <submittedName>
        <fullName evidence="1">EsaC-like protein</fullName>
    </submittedName>
</protein>
<reference evidence="2" key="1">
    <citation type="submission" date="2015-01" db="EMBL/GenBank/DDBJ databases">
        <authorList>
            <person name="Andreevskaya M."/>
        </authorList>
    </citation>
    <scope>NUCLEOTIDE SEQUENCE [LARGE SCALE GENOMIC DNA]</scope>
    <source>
        <strain evidence="2">MKFS47</strain>
    </source>
</reference>
<dbReference type="Pfam" id="PF13780">
    <property type="entry name" value="DUF4176"/>
    <property type="match status" value="1"/>
</dbReference>
<dbReference type="RefSeq" id="WP_050703032.1">
    <property type="nucleotide sequence ID" value="NZ_LN774769.1"/>
</dbReference>
<dbReference type="Proteomes" id="UP000033166">
    <property type="component" value="Chromosome I"/>
</dbReference>
<organism evidence="1 2">
    <name type="scientific">Pseudolactococcus piscium MKFS47</name>
    <dbReference type="NCBI Taxonomy" id="297352"/>
    <lineage>
        <taxon>Bacteria</taxon>
        <taxon>Bacillati</taxon>
        <taxon>Bacillota</taxon>
        <taxon>Bacilli</taxon>
        <taxon>Lactobacillales</taxon>
        <taxon>Streptococcaceae</taxon>
        <taxon>Pseudolactococcus</taxon>
    </lineage>
</organism>
<dbReference type="STRING" id="1364.LP2241_50189"/>
<dbReference type="HOGENOM" id="CLU_158514_0_0_9"/>
<accession>A0A0D6DYJ3</accession>
<dbReference type="InterPro" id="IPR025233">
    <property type="entry name" value="DUF4176"/>
</dbReference>
<name>A0A0D6DYJ3_9LACT</name>
<proteinExistence type="predicted"/>
<gene>
    <name evidence="1" type="ORF">LACPI_1827</name>
</gene>